<feature type="region of interest" description="Disordered" evidence="1">
    <location>
        <begin position="52"/>
        <end position="73"/>
    </location>
</feature>
<sequence length="73" mass="8206">MRYPAVSPYPAISPIHLFLIYKFVILRAGVGPQAEKGYEGSIGRPSFLERDTSRSFHPARGPAPARRMTELYI</sequence>
<protein>
    <submittedName>
        <fullName evidence="2">Uncharacterized protein</fullName>
    </submittedName>
</protein>
<accession>A0A212LQ23</accession>
<gene>
    <name evidence="2" type="ORF">KL86PLE_90525</name>
</gene>
<evidence type="ECO:0000313" key="2">
    <source>
        <dbReference type="EMBL" id="SCM79581.1"/>
    </source>
</evidence>
<dbReference type="AlphaFoldDB" id="A0A212LQ23"/>
<name>A0A212LQ23_9HYPH</name>
<evidence type="ECO:0000256" key="1">
    <source>
        <dbReference type="SAM" id="MobiDB-lite"/>
    </source>
</evidence>
<dbReference type="EMBL" id="FMJD01000013">
    <property type="protein sequence ID" value="SCM79581.1"/>
    <property type="molecule type" value="Genomic_DNA"/>
</dbReference>
<reference evidence="2" key="1">
    <citation type="submission" date="2016-08" db="EMBL/GenBank/DDBJ databases">
        <authorList>
            <person name="Seilhamer J.J."/>
        </authorList>
    </citation>
    <scope>NUCLEOTIDE SEQUENCE</scope>
    <source>
        <strain evidence="2">86</strain>
    </source>
</reference>
<proteinExistence type="predicted"/>
<organism evidence="2">
    <name type="scientific">uncultured Pleomorphomonas sp</name>
    <dbReference type="NCBI Taxonomy" id="442121"/>
    <lineage>
        <taxon>Bacteria</taxon>
        <taxon>Pseudomonadati</taxon>
        <taxon>Pseudomonadota</taxon>
        <taxon>Alphaproteobacteria</taxon>
        <taxon>Hyphomicrobiales</taxon>
        <taxon>Pleomorphomonadaceae</taxon>
        <taxon>Pleomorphomonas</taxon>
        <taxon>environmental samples</taxon>
    </lineage>
</organism>